<feature type="domain" description="DUF7824" evidence="3">
    <location>
        <begin position="376"/>
        <end position="593"/>
    </location>
</feature>
<gene>
    <name evidence="5" type="ORF">CCAX7_63420</name>
</gene>
<reference evidence="5 6" key="1">
    <citation type="journal article" date="2019" name="Int. J. Syst. Evol. Microbiol.">
        <title>Capsulimonas corticalis gen. nov., sp. nov., an aerobic capsulated bacterium, of a novel bacterial order, Capsulimonadales ord. nov., of the class Armatimonadia of the phylum Armatimonadetes.</title>
        <authorList>
            <person name="Li J."/>
            <person name="Kudo C."/>
            <person name="Tonouchi A."/>
        </authorList>
    </citation>
    <scope>NUCLEOTIDE SEQUENCE [LARGE SCALE GENOMIC DNA]</scope>
    <source>
        <strain evidence="5 6">AX-7</strain>
    </source>
</reference>
<dbReference type="Pfam" id="PF25149">
    <property type="entry name" value="DUF7825"/>
    <property type="match status" value="1"/>
</dbReference>
<feature type="region of interest" description="Disordered" evidence="1">
    <location>
        <begin position="349"/>
        <end position="375"/>
    </location>
</feature>
<accession>A0A402CWW2</accession>
<dbReference type="OrthoDB" id="8481515at2"/>
<protein>
    <recommendedName>
        <fullName evidence="7">Secreted protein</fullName>
    </recommendedName>
</protein>
<dbReference type="InterPro" id="IPR056727">
    <property type="entry name" value="DUF7825"/>
</dbReference>
<dbReference type="Proteomes" id="UP000287394">
    <property type="component" value="Chromosome"/>
</dbReference>
<evidence type="ECO:0000259" key="2">
    <source>
        <dbReference type="Pfam" id="PF20103"/>
    </source>
</evidence>
<evidence type="ECO:0000259" key="3">
    <source>
        <dbReference type="Pfam" id="PF25148"/>
    </source>
</evidence>
<proteinExistence type="predicted"/>
<organism evidence="5 6">
    <name type="scientific">Capsulimonas corticalis</name>
    <dbReference type="NCBI Taxonomy" id="2219043"/>
    <lineage>
        <taxon>Bacteria</taxon>
        <taxon>Bacillati</taxon>
        <taxon>Armatimonadota</taxon>
        <taxon>Armatimonadia</taxon>
        <taxon>Capsulimonadales</taxon>
        <taxon>Capsulimonadaceae</taxon>
        <taxon>Capsulimonas</taxon>
    </lineage>
</organism>
<evidence type="ECO:0000256" key="1">
    <source>
        <dbReference type="SAM" id="MobiDB-lite"/>
    </source>
</evidence>
<evidence type="ECO:0008006" key="7">
    <source>
        <dbReference type="Google" id="ProtNLM"/>
    </source>
</evidence>
<evidence type="ECO:0000259" key="4">
    <source>
        <dbReference type="Pfam" id="PF25149"/>
    </source>
</evidence>
<keyword evidence="6" id="KW-1185">Reference proteome</keyword>
<name>A0A402CWW2_9BACT</name>
<dbReference type="AlphaFoldDB" id="A0A402CWW2"/>
<dbReference type="EMBL" id="AP025739">
    <property type="protein sequence ID" value="BDI34291.1"/>
    <property type="molecule type" value="Genomic_DNA"/>
</dbReference>
<dbReference type="Pfam" id="PF20103">
    <property type="entry name" value="DUF6493"/>
    <property type="match status" value="1"/>
</dbReference>
<dbReference type="RefSeq" id="WP_119321821.1">
    <property type="nucleotide sequence ID" value="NZ_AP025739.1"/>
</dbReference>
<feature type="compositionally biased region" description="Polar residues" evidence="1">
    <location>
        <begin position="364"/>
        <end position="375"/>
    </location>
</feature>
<dbReference type="KEGG" id="ccot:CCAX7_63420"/>
<feature type="domain" description="DUF7825" evidence="4">
    <location>
        <begin position="709"/>
        <end position="861"/>
    </location>
</feature>
<evidence type="ECO:0000313" key="5">
    <source>
        <dbReference type="EMBL" id="BDI34291.1"/>
    </source>
</evidence>
<sequence length="869" mass="95387">MPTDLENAIASGDTANIIQLLSKWSESERRSAAPSAIQALQRERQNAFQALHAVIENERPAWNQRDCHTSAALAVLGTASLSEIQKLNFFLWEDSAYDIMAARRPEWLAAWCEWTLLRNASDWAVVRRLVREGICPQPQSDRYFLWMTERAAQNDVKAFLLRDPDLLDNELWRLFEIEGDSAVSLNNSEKYGKSKWSHALLELAEEGRISRERLLDAALDALSRDFHEYRAGWFSRFHEALKPTLDERAARTERYLQLLSSKIPPTVAFALNAVMVLDKAGLMSAAAGLEAIPPVFYADAKTTITRALRLTERWSKTDPRLHTVAAEAVLPALEHESRDVREAIQKFTGSAPIDAPPRGAAETSPPTSTPLQAASNKPILPISTVEELVAAFASVIENEGPPEELERVLDGVSRLGAERPPDFHRLTGPLQKRARKFRGENDGYSFHGASVRTVFSELARAWLDGESPKEPVDQKVIGLEDFLAARVRGVAQRVSAGKSDAILSAPTHRGAWISPITLVKRLADQTSAPNRLDLIQSLLRLSRDERAEALALATQLKGETGEAVRHALGADHGAVGADAALWAAASRARDPETDDPMVGARHTGLGPDIAEAGKIEFQWLSEINPRSEIILAGYASYHLYHVSISTIPAAPRQCGLDFPTLQIYRTGLGQPAMTRWASSVWPGYRESWFAAGCGAIGDNLDWWEARWGNREFLAPLLDPSTKLGLMALTLMALGLAAKNADEGALTTDILISAIADGRLNEHRMSQILTLLFAWEQVTMPRVTRRVEQASRVSERHSRVLYAGLATALETAPPTSAASLGSVLEAFHELSIELSAGPPSGKLSEFLAGQQGKNRAAAIAKKIIALPQVK</sequence>
<dbReference type="InterPro" id="IPR045472">
    <property type="entry name" value="DUF6493"/>
</dbReference>
<dbReference type="Pfam" id="PF25148">
    <property type="entry name" value="DUF7824"/>
    <property type="match status" value="1"/>
</dbReference>
<evidence type="ECO:0000313" key="6">
    <source>
        <dbReference type="Proteomes" id="UP000287394"/>
    </source>
</evidence>
<feature type="domain" description="DUF6493" evidence="2">
    <location>
        <begin position="4"/>
        <end position="278"/>
    </location>
</feature>
<dbReference type="InterPro" id="IPR056726">
    <property type="entry name" value="DUF7824"/>
</dbReference>